<dbReference type="Proteomes" id="UP000243975">
    <property type="component" value="Unassembled WGS sequence"/>
</dbReference>
<feature type="transmembrane region" description="Helical" evidence="2">
    <location>
        <begin position="65"/>
        <end position="87"/>
    </location>
</feature>
<feature type="compositionally biased region" description="Low complexity" evidence="1">
    <location>
        <begin position="221"/>
        <end position="232"/>
    </location>
</feature>
<keyword evidence="2" id="KW-1133">Transmembrane helix</keyword>
<dbReference type="AlphaFoldDB" id="A0A118K4Q5"/>
<feature type="region of interest" description="Disordered" evidence="1">
    <location>
        <begin position="129"/>
        <end position="253"/>
    </location>
</feature>
<evidence type="ECO:0000256" key="1">
    <source>
        <dbReference type="SAM" id="MobiDB-lite"/>
    </source>
</evidence>
<feature type="compositionally biased region" description="Pro residues" evidence="1">
    <location>
        <begin position="210"/>
        <end position="220"/>
    </location>
</feature>
<sequence length="361" mass="40558">MLFELALKYEVSMFVLLVFALGSAGRFVLSKNIKKLTFEELDNRLRYKSYDHASWLKNSRSTGSYYSFFLPATFLLCLALLVGTIVIGRDQTEDENLGVGVHMSVPVQKSLKRGIEAIRGSRYPKVIVENLQPSPSPQPSPQLQPQMQQEPSSQPQLQPQTQLQPSPLSQLELQTQPQIQHEPSPQPQPQPHIQPHLSPQHQSELQTQPQPSPQTQPQPSPQLQQQTQMQQEDQNYLSQSQCRPPGSEPLPKGLVANTADLQMQPLWGRRKIPTSEPLCMSHFSNPIEISTFLSSPDFTSVANLDHPGIGNLCSADHYVHQIKTNFQLTFPADDQAILRGLDSRLQSKHETGKKNGHKFTT</sequence>
<name>A0A118K4Q5_CYNCS</name>
<feature type="compositionally biased region" description="Low complexity" evidence="1">
    <location>
        <begin position="193"/>
        <end position="209"/>
    </location>
</feature>
<feature type="transmembrane region" description="Helical" evidence="2">
    <location>
        <begin position="12"/>
        <end position="29"/>
    </location>
</feature>
<reference evidence="3 4" key="1">
    <citation type="journal article" date="2016" name="Sci. Rep.">
        <title>The genome sequence of the outbreeding globe artichoke constructed de novo incorporating a phase-aware low-pass sequencing strategy of F1 progeny.</title>
        <authorList>
            <person name="Scaglione D."/>
            <person name="Reyes-Chin-Wo S."/>
            <person name="Acquadro A."/>
            <person name="Froenicke L."/>
            <person name="Portis E."/>
            <person name="Beitel C."/>
            <person name="Tirone M."/>
            <person name="Mauro R."/>
            <person name="Lo Monaco A."/>
            <person name="Mauromicale G."/>
            <person name="Faccioli P."/>
            <person name="Cattivelli L."/>
            <person name="Rieseberg L."/>
            <person name="Michelmore R."/>
            <person name="Lanteri S."/>
        </authorList>
    </citation>
    <scope>NUCLEOTIDE SEQUENCE [LARGE SCALE GENOMIC DNA]</scope>
    <source>
        <strain evidence="3">2C</strain>
    </source>
</reference>
<dbReference type="Gramene" id="KVI07923">
    <property type="protein sequence ID" value="KVI07923"/>
    <property type="gene ID" value="Ccrd_013720"/>
</dbReference>
<evidence type="ECO:0000256" key="2">
    <source>
        <dbReference type="SAM" id="Phobius"/>
    </source>
</evidence>
<protein>
    <submittedName>
        <fullName evidence="3">Uncharacterized protein</fullName>
    </submittedName>
</protein>
<feature type="compositionally biased region" description="Low complexity" evidence="1">
    <location>
        <begin position="143"/>
        <end position="183"/>
    </location>
</feature>
<evidence type="ECO:0000313" key="4">
    <source>
        <dbReference type="Proteomes" id="UP000243975"/>
    </source>
</evidence>
<accession>A0A118K4Q5</accession>
<dbReference type="EMBL" id="LEKV01001463">
    <property type="protein sequence ID" value="KVI07923.1"/>
    <property type="molecule type" value="Genomic_DNA"/>
</dbReference>
<comment type="caution">
    <text evidence="3">The sequence shown here is derived from an EMBL/GenBank/DDBJ whole genome shotgun (WGS) entry which is preliminary data.</text>
</comment>
<organism evidence="3 4">
    <name type="scientific">Cynara cardunculus var. scolymus</name>
    <name type="common">Globe artichoke</name>
    <name type="synonym">Cynara scolymus</name>
    <dbReference type="NCBI Taxonomy" id="59895"/>
    <lineage>
        <taxon>Eukaryota</taxon>
        <taxon>Viridiplantae</taxon>
        <taxon>Streptophyta</taxon>
        <taxon>Embryophyta</taxon>
        <taxon>Tracheophyta</taxon>
        <taxon>Spermatophyta</taxon>
        <taxon>Magnoliopsida</taxon>
        <taxon>eudicotyledons</taxon>
        <taxon>Gunneridae</taxon>
        <taxon>Pentapetalae</taxon>
        <taxon>asterids</taxon>
        <taxon>campanulids</taxon>
        <taxon>Asterales</taxon>
        <taxon>Asteraceae</taxon>
        <taxon>Carduoideae</taxon>
        <taxon>Cardueae</taxon>
        <taxon>Carduinae</taxon>
        <taxon>Cynara</taxon>
    </lineage>
</organism>
<keyword evidence="2" id="KW-0812">Transmembrane</keyword>
<proteinExistence type="predicted"/>
<feature type="compositionally biased region" description="Polar residues" evidence="1">
    <location>
        <begin position="233"/>
        <end position="242"/>
    </location>
</feature>
<gene>
    <name evidence="3" type="ORF">Ccrd_013720</name>
</gene>
<evidence type="ECO:0000313" key="3">
    <source>
        <dbReference type="EMBL" id="KVI07923.1"/>
    </source>
</evidence>
<keyword evidence="2" id="KW-0472">Membrane</keyword>
<keyword evidence="4" id="KW-1185">Reference proteome</keyword>